<dbReference type="Proteomes" id="UP000186547">
    <property type="component" value="Chromosome"/>
</dbReference>
<dbReference type="EMBL" id="CP019285">
    <property type="protein sequence ID" value="APW98817.1"/>
    <property type="molecule type" value="Genomic_DNA"/>
</dbReference>
<organism evidence="5 6">
    <name type="scientific">Natronobacterium lacisalsi AJ5</name>
    <dbReference type="NCBI Taxonomy" id="358396"/>
    <lineage>
        <taxon>Archaea</taxon>
        <taxon>Methanobacteriati</taxon>
        <taxon>Methanobacteriota</taxon>
        <taxon>Stenosarchaea group</taxon>
        <taxon>Halobacteria</taxon>
        <taxon>Halobacteriales</taxon>
        <taxon>Natrialbaceae</taxon>
        <taxon>Natronobacterium</taxon>
    </lineage>
</organism>
<keyword evidence="6" id="KW-1185">Reference proteome</keyword>
<dbReference type="STRING" id="358396.CHINAEXTREME_13940"/>
<dbReference type="InterPro" id="IPR000923">
    <property type="entry name" value="BlueCu_1"/>
</dbReference>
<dbReference type="Pfam" id="PF00127">
    <property type="entry name" value="Copper-bind"/>
    <property type="match status" value="1"/>
</dbReference>
<reference evidence="4 7" key="1">
    <citation type="journal article" date="2011" name="J. Bacteriol.">
        <title>Genome sequence of Halobiforma lacisalsi AJ5, an extremely halophilic archaeon which harbors a bop gene.</title>
        <authorList>
            <person name="Jiang X."/>
            <person name="Wang S."/>
            <person name="Cheng H."/>
            <person name="Huo Y."/>
            <person name="Zhang X."/>
            <person name="Zhu X."/>
            <person name="Han X."/>
            <person name="Ni P."/>
            <person name="Wu M."/>
        </authorList>
    </citation>
    <scope>NUCLEOTIDE SEQUENCE [LARGE SCALE GENOMIC DNA]</scope>
    <source>
        <strain evidence="4 7">AJ5</strain>
    </source>
</reference>
<dbReference type="EMBL" id="AOLZ01000040">
    <property type="protein sequence ID" value="EMA32312.1"/>
    <property type="molecule type" value="Genomic_DNA"/>
</dbReference>
<dbReference type="Proteomes" id="UP000011555">
    <property type="component" value="Unassembled WGS sequence"/>
</dbReference>
<evidence type="ECO:0000256" key="1">
    <source>
        <dbReference type="ARBA" id="ARBA00022723"/>
    </source>
</evidence>
<dbReference type="eggNOG" id="arCOG02921">
    <property type="taxonomic scope" value="Archaea"/>
</dbReference>
<keyword evidence="1" id="KW-0479">Metal-binding</keyword>
<accession>M0LFF1</accession>
<dbReference type="GeneID" id="30922246"/>
<reference evidence="4" key="3">
    <citation type="submission" date="2017-01" db="EMBL/GenBank/DDBJ databases">
        <authorList>
            <person name="Mah S.A."/>
            <person name="Swanson W.J."/>
            <person name="Moy G.W."/>
            <person name="Vacquier V.D."/>
        </authorList>
    </citation>
    <scope>NUCLEOTIDE SEQUENCE</scope>
    <source>
        <strain evidence="4">AJ5</strain>
    </source>
</reference>
<dbReference type="PATRIC" id="fig|358396.7.peg.2291"/>
<evidence type="ECO:0000259" key="3">
    <source>
        <dbReference type="Pfam" id="PF00127"/>
    </source>
</evidence>
<dbReference type="InterPro" id="IPR008972">
    <property type="entry name" value="Cupredoxin"/>
</dbReference>
<evidence type="ECO:0000313" key="5">
    <source>
        <dbReference type="EMBL" id="EMA32312.1"/>
    </source>
</evidence>
<evidence type="ECO:0000313" key="4">
    <source>
        <dbReference type="EMBL" id="APW98817.1"/>
    </source>
</evidence>
<dbReference type="RefSeq" id="WP_007141972.1">
    <property type="nucleotide sequence ID" value="NZ_AOLZ01000040.1"/>
</dbReference>
<dbReference type="KEGG" id="hlc:CHINAEXTREME13940"/>
<evidence type="ECO:0000313" key="6">
    <source>
        <dbReference type="Proteomes" id="UP000011555"/>
    </source>
</evidence>
<gene>
    <name evidence="5" type="ORF">C445_11282</name>
    <name evidence="4" type="ORF">CHINAEXTREME_13940</name>
</gene>
<keyword evidence="2" id="KW-0186">Copper</keyword>
<dbReference type="GO" id="GO:0005507">
    <property type="term" value="F:copper ion binding"/>
    <property type="evidence" value="ECO:0007669"/>
    <property type="project" value="InterPro"/>
</dbReference>
<feature type="domain" description="Blue (type 1) copper" evidence="3">
    <location>
        <begin position="58"/>
        <end position="123"/>
    </location>
</feature>
<protein>
    <recommendedName>
        <fullName evidence="3">Blue (type 1) copper domain-containing protein</fullName>
    </recommendedName>
</protein>
<evidence type="ECO:0000313" key="7">
    <source>
        <dbReference type="Proteomes" id="UP000186547"/>
    </source>
</evidence>
<proteinExistence type="predicted"/>
<dbReference type="AlphaFoldDB" id="M0LFF1"/>
<name>M0LFF1_NATLA</name>
<dbReference type="eggNOG" id="arCOG07538">
    <property type="taxonomic scope" value="Archaea"/>
</dbReference>
<dbReference type="SUPFAM" id="SSF49503">
    <property type="entry name" value="Cupredoxins"/>
    <property type="match status" value="1"/>
</dbReference>
<dbReference type="Gene3D" id="2.60.40.420">
    <property type="entry name" value="Cupredoxins - blue copper proteins"/>
    <property type="match status" value="1"/>
</dbReference>
<reference evidence="5 6" key="2">
    <citation type="journal article" date="2014" name="PLoS Genet.">
        <title>Phylogenetically driven sequencing of extremely halophilic archaea reveals strategies for static and dynamic osmo-response.</title>
        <authorList>
            <person name="Becker E.A."/>
            <person name="Seitzer P.M."/>
            <person name="Tritt A."/>
            <person name="Larsen D."/>
            <person name="Krusor M."/>
            <person name="Yao A.I."/>
            <person name="Wu D."/>
            <person name="Madern D."/>
            <person name="Eisen J.A."/>
            <person name="Darling A.E."/>
            <person name="Facciotti M.T."/>
        </authorList>
    </citation>
    <scope>NUCLEOTIDE SEQUENCE [LARGE SCALE GENOMIC DNA]</scope>
    <source>
        <strain evidence="5 6">AJ5</strain>
    </source>
</reference>
<evidence type="ECO:0000256" key="2">
    <source>
        <dbReference type="ARBA" id="ARBA00023008"/>
    </source>
</evidence>
<sequence>MQTAASAGAAMGVSGTAFGQDGEIRLGGETSGWVGRAPAEIEGETNPTLVLEPGAEYTLTWTNVDGVAHNFAIEDEAGNDLVGPTDLVSTEEESQTVEFVASEEMSEYYCEPHSQSMRGRIDVAGDETEAESGGTESLDARRLSVRDLDNSNYEMLYTYRKRRALEVLLSDPDVNEVVGNFLSGFEAYDALTERLDAISVQGSPAVEIEGGIDEGAFDVTVRDRQVAYGLVDRERDELVGATVTEPHDVSWTAWEADELGEARLRTALEDSRVRDQIEGNDWYPLFKVAEEITSARGIEHAGVSPIVLFVVGDDGLTAVAAYLDVRDDEAGEVVDVVRMDRFVEYPPNELADRVATADRSVVGELPDVPFEQRPWYTANDGFHRIEEPEDSFDRAGWNIDWEPPGVHGIEVTASYRGRPVFETLDTPVTYTGYMLPPRGDENTREWFFPDDEPVFNGDLLFWDIHSVDFGGPGPIGVIEYPEEPGRPAGFRFRSHYHTGAHGRSSQDFHSGHRFGPYNYDISYDFYDDGVFMPVWRRQGPGFVTEYVGEDDDSVVQHYISCIAMDVTPGTTEGVDVQVFDGDEWVRPDGEFYVEGEPGMIARFTNPNGSETIDVPLDHDKELVVVRRKEGEIGVEQRIDDMDVESSFYHPAQYVDGDPIQGERVIAWLLMEAATDQLPHPAGTTSFVTFGEVTLSGYET</sequence>
<dbReference type="GO" id="GO:0009055">
    <property type="term" value="F:electron transfer activity"/>
    <property type="evidence" value="ECO:0007669"/>
    <property type="project" value="InterPro"/>
</dbReference>